<evidence type="ECO:0000259" key="3">
    <source>
        <dbReference type="Pfam" id="PF14361"/>
    </source>
</evidence>
<organism evidence="5 6">
    <name type="scientific">Planomonospora venezuelensis</name>
    <dbReference type="NCBI Taxonomy" id="1999"/>
    <lineage>
        <taxon>Bacteria</taxon>
        <taxon>Bacillati</taxon>
        <taxon>Actinomycetota</taxon>
        <taxon>Actinomycetes</taxon>
        <taxon>Streptosporangiales</taxon>
        <taxon>Streptosporangiaceae</taxon>
        <taxon>Planomonospora</taxon>
    </lineage>
</organism>
<comment type="caution">
    <text evidence="5">The sequence shown here is derived from an EMBL/GenBank/DDBJ whole genome shotgun (WGS) entry which is preliminary data.</text>
</comment>
<gene>
    <name evidence="5" type="ORF">FHS22_003969</name>
</gene>
<dbReference type="PANTHER" id="PTHR33744:SF1">
    <property type="entry name" value="DNA-BINDING TRANSCRIPTIONAL ACTIVATOR ADER"/>
    <property type="match status" value="1"/>
</dbReference>
<dbReference type="EMBL" id="JACHJJ010000013">
    <property type="protein sequence ID" value="MBB5964685.1"/>
    <property type="molecule type" value="Genomic_DNA"/>
</dbReference>
<protein>
    <submittedName>
        <fullName evidence="5">DNA-binding PucR family transcriptional regulator</fullName>
    </submittedName>
</protein>
<feature type="domain" description="RsbT co-antagonist protein RsbRD N-terminal" evidence="3">
    <location>
        <begin position="27"/>
        <end position="164"/>
    </location>
</feature>
<sequence length="399" mass="43986">MGIRTTTDDEVRRIMRLAAGRLLQRLPELTDELVARTRDTDEAYRRMVPTDDHWQSVYEAMRDGIGAILVPLAERRDLQQAEKTALRRAEQGLPMDSLLRSYRVSAQVMWDGLVGVIAEEEPDSLPVLIRSATKVWSAVDRQAVAAAEAYRRREAEMFGRTAERVQALLDALLEDRADATLVRSAAAALDLPELGRYAVVITRLPGRDGHTADGARPASLGAMRLLWRMRPDYEVAVVLLHEEEMDGLAHALRPHVTGSAGISPAVEGLAELGRARRLAELALRTCAGEGPEIARLEDRLPAALVVSQPELAGHLSAAVLRPILALDAADREVLLGTLEAWLRCEGSAMRAAGQLYCHRNTVFNRIRRIEQLTGRSLARPLDIVELSLALDAVRLLPVN</sequence>
<feature type="domain" description="CdaR GGDEF-like" evidence="4">
    <location>
        <begin position="177"/>
        <end position="285"/>
    </location>
</feature>
<dbReference type="InterPro" id="IPR025736">
    <property type="entry name" value="PucR_C-HTH_dom"/>
</dbReference>
<feature type="domain" description="PucR C-terminal helix-turn-helix" evidence="2">
    <location>
        <begin position="334"/>
        <end position="392"/>
    </location>
</feature>
<dbReference type="RefSeq" id="WP_184943679.1">
    <property type="nucleotide sequence ID" value="NZ_BAAAWZ010000001.1"/>
</dbReference>
<evidence type="ECO:0000313" key="6">
    <source>
        <dbReference type="Proteomes" id="UP000562352"/>
    </source>
</evidence>
<dbReference type="AlphaFoldDB" id="A0A841D977"/>
<evidence type="ECO:0000259" key="2">
    <source>
        <dbReference type="Pfam" id="PF13556"/>
    </source>
</evidence>
<proteinExistence type="inferred from homology"/>
<evidence type="ECO:0000259" key="4">
    <source>
        <dbReference type="Pfam" id="PF17853"/>
    </source>
</evidence>
<keyword evidence="6" id="KW-1185">Reference proteome</keyword>
<dbReference type="GO" id="GO:0003677">
    <property type="term" value="F:DNA binding"/>
    <property type="evidence" value="ECO:0007669"/>
    <property type="project" value="UniProtKB-KW"/>
</dbReference>
<dbReference type="PANTHER" id="PTHR33744">
    <property type="entry name" value="CARBOHYDRATE DIACID REGULATOR"/>
    <property type="match status" value="1"/>
</dbReference>
<accession>A0A841D977</accession>
<dbReference type="Pfam" id="PF14361">
    <property type="entry name" value="RsbRD_N"/>
    <property type="match status" value="1"/>
</dbReference>
<keyword evidence="5" id="KW-0238">DNA-binding</keyword>
<reference evidence="5 6" key="1">
    <citation type="submission" date="2020-08" db="EMBL/GenBank/DDBJ databases">
        <title>Genomic Encyclopedia of Type Strains, Phase III (KMG-III): the genomes of soil and plant-associated and newly described type strains.</title>
        <authorList>
            <person name="Whitman W."/>
        </authorList>
    </citation>
    <scope>NUCLEOTIDE SEQUENCE [LARGE SCALE GENOMIC DNA]</scope>
    <source>
        <strain evidence="5 6">CECT 3303</strain>
    </source>
</reference>
<evidence type="ECO:0000313" key="5">
    <source>
        <dbReference type="EMBL" id="MBB5964685.1"/>
    </source>
</evidence>
<dbReference type="Gene3D" id="1.10.10.2840">
    <property type="entry name" value="PucR C-terminal helix-turn-helix domain"/>
    <property type="match status" value="1"/>
</dbReference>
<dbReference type="InterPro" id="IPR025751">
    <property type="entry name" value="RsbRD_N_dom"/>
</dbReference>
<dbReference type="Pfam" id="PF17853">
    <property type="entry name" value="GGDEF_2"/>
    <property type="match status" value="1"/>
</dbReference>
<evidence type="ECO:0000256" key="1">
    <source>
        <dbReference type="ARBA" id="ARBA00006754"/>
    </source>
</evidence>
<dbReference type="InterPro" id="IPR042070">
    <property type="entry name" value="PucR_C-HTH_sf"/>
</dbReference>
<name>A0A841D977_PLAVE</name>
<dbReference type="InterPro" id="IPR041522">
    <property type="entry name" value="CdaR_GGDEF"/>
</dbReference>
<dbReference type="Pfam" id="PF13556">
    <property type="entry name" value="HTH_30"/>
    <property type="match status" value="1"/>
</dbReference>
<dbReference type="InterPro" id="IPR051448">
    <property type="entry name" value="CdaR-like_regulators"/>
</dbReference>
<dbReference type="Proteomes" id="UP000562352">
    <property type="component" value="Unassembled WGS sequence"/>
</dbReference>
<comment type="similarity">
    <text evidence="1">Belongs to the CdaR family.</text>
</comment>